<evidence type="ECO:0000313" key="2">
    <source>
        <dbReference type="Proteomes" id="UP001209540"/>
    </source>
</evidence>
<gene>
    <name evidence="1" type="ORF">BDA99DRAFT_535825</name>
</gene>
<comment type="caution">
    <text evidence="1">The sequence shown here is derived from an EMBL/GenBank/DDBJ whole genome shotgun (WGS) entry which is preliminary data.</text>
</comment>
<proteinExistence type="predicted"/>
<accession>A0AAD5K408</accession>
<sequence>MNNNIQQEDLRLSPRVISIIYSLYLTTFESIYTFVTRTWVGSIATTFGQWSIDNDLLEEHCIAHPDYPVRPIHNKVEILNQTVRNPGVMIDSPLSIQRINDTLPLWLRPNFTLTYLEIHSFNTTSRHPGQFDGAIQYSRDFSPTVSTLSFLTGYNIATIIMIKTNILLRFYRIIESGQPMSSGYRTSPQGLLSPLNKLLKCGQKALNLYDLKDPAQEFELCQRFIDPVLSADAENGVLLCCFCIVKVHMIRADMLISEDFWFTTIKDKNAIMIF</sequence>
<reference evidence="1" key="2">
    <citation type="submission" date="2023-02" db="EMBL/GenBank/DDBJ databases">
        <authorList>
            <consortium name="DOE Joint Genome Institute"/>
            <person name="Mondo S.J."/>
            <person name="Chang Y."/>
            <person name="Wang Y."/>
            <person name="Ahrendt S."/>
            <person name="Andreopoulos W."/>
            <person name="Barry K."/>
            <person name="Beard J."/>
            <person name="Benny G.L."/>
            <person name="Blankenship S."/>
            <person name="Bonito G."/>
            <person name="Cuomo C."/>
            <person name="Desiro A."/>
            <person name="Gervers K.A."/>
            <person name="Hundley H."/>
            <person name="Kuo A."/>
            <person name="LaButti K."/>
            <person name="Lang B.F."/>
            <person name="Lipzen A."/>
            <person name="O'Donnell K."/>
            <person name="Pangilinan J."/>
            <person name="Reynolds N."/>
            <person name="Sandor L."/>
            <person name="Smith M.W."/>
            <person name="Tsang A."/>
            <person name="Grigoriev I.V."/>
            <person name="Stajich J.E."/>
            <person name="Spatafora J.W."/>
        </authorList>
    </citation>
    <scope>NUCLEOTIDE SEQUENCE</scope>
    <source>
        <strain evidence="1">RSA 2281</strain>
    </source>
</reference>
<keyword evidence="2" id="KW-1185">Reference proteome</keyword>
<organism evidence="1 2">
    <name type="scientific">Phascolomyces articulosus</name>
    <dbReference type="NCBI Taxonomy" id="60185"/>
    <lineage>
        <taxon>Eukaryota</taxon>
        <taxon>Fungi</taxon>
        <taxon>Fungi incertae sedis</taxon>
        <taxon>Mucoromycota</taxon>
        <taxon>Mucoromycotina</taxon>
        <taxon>Mucoromycetes</taxon>
        <taxon>Mucorales</taxon>
        <taxon>Lichtheimiaceae</taxon>
        <taxon>Phascolomyces</taxon>
    </lineage>
</organism>
<dbReference type="Proteomes" id="UP001209540">
    <property type="component" value="Unassembled WGS sequence"/>
</dbReference>
<name>A0AAD5K408_9FUNG</name>
<dbReference type="AlphaFoldDB" id="A0AAD5K408"/>
<evidence type="ECO:0000313" key="1">
    <source>
        <dbReference type="EMBL" id="KAI9268314.1"/>
    </source>
</evidence>
<reference evidence="1" key="1">
    <citation type="journal article" date="2022" name="IScience">
        <title>Evolution of zygomycete secretomes and the origins of terrestrial fungal ecologies.</title>
        <authorList>
            <person name="Chang Y."/>
            <person name="Wang Y."/>
            <person name="Mondo S."/>
            <person name="Ahrendt S."/>
            <person name="Andreopoulos W."/>
            <person name="Barry K."/>
            <person name="Beard J."/>
            <person name="Benny G.L."/>
            <person name="Blankenship S."/>
            <person name="Bonito G."/>
            <person name="Cuomo C."/>
            <person name="Desiro A."/>
            <person name="Gervers K.A."/>
            <person name="Hundley H."/>
            <person name="Kuo A."/>
            <person name="LaButti K."/>
            <person name="Lang B.F."/>
            <person name="Lipzen A."/>
            <person name="O'Donnell K."/>
            <person name="Pangilinan J."/>
            <person name="Reynolds N."/>
            <person name="Sandor L."/>
            <person name="Smith M.E."/>
            <person name="Tsang A."/>
            <person name="Grigoriev I.V."/>
            <person name="Stajich J.E."/>
            <person name="Spatafora J.W."/>
        </authorList>
    </citation>
    <scope>NUCLEOTIDE SEQUENCE</scope>
    <source>
        <strain evidence="1">RSA 2281</strain>
    </source>
</reference>
<protein>
    <submittedName>
        <fullName evidence="1">Uncharacterized protein</fullName>
    </submittedName>
</protein>
<dbReference type="EMBL" id="JAIXMP010000009">
    <property type="protein sequence ID" value="KAI9268314.1"/>
    <property type="molecule type" value="Genomic_DNA"/>
</dbReference>